<dbReference type="Proteomes" id="UP000829647">
    <property type="component" value="Chromosome"/>
</dbReference>
<reference evidence="2 3" key="1">
    <citation type="submission" date="2022-04" db="EMBL/GenBank/DDBJ databases">
        <title>Hymenobacter sp. isolated from the air.</title>
        <authorList>
            <person name="Won M."/>
            <person name="Lee C.-M."/>
            <person name="Woen H.-Y."/>
            <person name="Kwon S.-W."/>
        </authorList>
    </citation>
    <scope>NUCLEOTIDE SEQUENCE [LARGE SCALE GENOMIC DNA]</scope>
    <source>
        <strain evidence="3">5516 S-25</strain>
    </source>
</reference>
<dbReference type="EMBL" id="CP095848">
    <property type="protein sequence ID" value="UPL50435.1"/>
    <property type="molecule type" value="Genomic_DNA"/>
</dbReference>
<name>A0ABY4JCA5_9BACT</name>
<evidence type="ECO:0000256" key="1">
    <source>
        <dbReference type="SAM" id="Phobius"/>
    </source>
</evidence>
<protein>
    <submittedName>
        <fullName evidence="2">Uncharacterized protein</fullName>
    </submittedName>
</protein>
<proteinExistence type="predicted"/>
<keyword evidence="3" id="KW-1185">Reference proteome</keyword>
<organism evidence="2 3">
    <name type="scientific">Hymenobacter sublimis</name>
    <dbReference type="NCBI Taxonomy" id="2933777"/>
    <lineage>
        <taxon>Bacteria</taxon>
        <taxon>Pseudomonadati</taxon>
        <taxon>Bacteroidota</taxon>
        <taxon>Cytophagia</taxon>
        <taxon>Cytophagales</taxon>
        <taxon>Hymenobacteraceae</taxon>
        <taxon>Hymenobacter</taxon>
    </lineage>
</organism>
<dbReference type="RefSeq" id="WP_247976463.1">
    <property type="nucleotide sequence ID" value="NZ_CP095848.1"/>
</dbReference>
<gene>
    <name evidence="2" type="ORF">MWH26_05880</name>
</gene>
<evidence type="ECO:0000313" key="3">
    <source>
        <dbReference type="Proteomes" id="UP000829647"/>
    </source>
</evidence>
<keyword evidence="1" id="KW-1133">Transmembrane helix</keyword>
<keyword evidence="1" id="KW-0472">Membrane</keyword>
<accession>A0ABY4JCA5</accession>
<keyword evidence="1" id="KW-0812">Transmembrane</keyword>
<sequence>MYCQQPLFYGYILLGSTGAGRYFLDYWLTRRPSWVVAPLQSVPAAVGAVLKM</sequence>
<evidence type="ECO:0000313" key="2">
    <source>
        <dbReference type="EMBL" id="UPL50435.1"/>
    </source>
</evidence>
<feature type="transmembrane region" description="Helical" evidence="1">
    <location>
        <begin position="6"/>
        <end position="24"/>
    </location>
</feature>